<proteinExistence type="predicted"/>
<sequence>MIMLATEETSVLDKGYNISDTTIYGCGGGRGGDNHGRVVDILNVSVFGERGSAAAELDECGNAELWVEDYGELTQLQEVMVPLVGLLDVLESLTKEGTLPIPPVGIVRKCFLKLVG</sequence>
<dbReference type="Proteomes" id="UP000886595">
    <property type="component" value="Unassembled WGS sequence"/>
</dbReference>
<reference evidence="1 2" key="1">
    <citation type="submission" date="2020-02" db="EMBL/GenBank/DDBJ databases">
        <authorList>
            <person name="Ma Q."/>
            <person name="Huang Y."/>
            <person name="Song X."/>
            <person name="Pei D."/>
        </authorList>
    </citation>
    <scope>NUCLEOTIDE SEQUENCE [LARGE SCALE GENOMIC DNA]</scope>
    <source>
        <strain evidence="1">Sxm20200214</strain>
        <tissue evidence="1">Leaf</tissue>
    </source>
</reference>
<protein>
    <submittedName>
        <fullName evidence="1">Uncharacterized protein</fullName>
    </submittedName>
</protein>
<name>A0A8X7WFT1_BRACI</name>
<accession>A0A8X7WFT1</accession>
<dbReference type="EMBL" id="JAAMPC010000001">
    <property type="protein sequence ID" value="KAG2329999.1"/>
    <property type="molecule type" value="Genomic_DNA"/>
</dbReference>
<evidence type="ECO:0000313" key="2">
    <source>
        <dbReference type="Proteomes" id="UP000886595"/>
    </source>
</evidence>
<dbReference type="AlphaFoldDB" id="A0A8X7WFT1"/>
<gene>
    <name evidence="1" type="ORF">Bca52824_001179</name>
</gene>
<comment type="caution">
    <text evidence="1">The sequence shown here is derived from an EMBL/GenBank/DDBJ whole genome shotgun (WGS) entry which is preliminary data.</text>
</comment>
<keyword evidence="2" id="KW-1185">Reference proteome</keyword>
<organism evidence="1 2">
    <name type="scientific">Brassica carinata</name>
    <name type="common">Ethiopian mustard</name>
    <name type="synonym">Abyssinian cabbage</name>
    <dbReference type="NCBI Taxonomy" id="52824"/>
    <lineage>
        <taxon>Eukaryota</taxon>
        <taxon>Viridiplantae</taxon>
        <taxon>Streptophyta</taxon>
        <taxon>Embryophyta</taxon>
        <taxon>Tracheophyta</taxon>
        <taxon>Spermatophyta</taxon>
        <taxon>Magnoliopsida</taxon>
        <taxon>eudicotyledons</taxon>
        <taxon>Gunneridae</taxon>
        <taxon>Pentapetalae</taxon>
        <taxon>rosids</taxon>
        <taxon>malvids</taxon>
        <taxon>Brassicales</taxon>
        <taxon>Brassicaceae</taxon>
        <taxon>Brassiceae</taxon>
        <taxon>Brassica</taxon>
    </lineage>
</organism>
<evidence type="ECO:0000313" key="1">
    <source>
        <dbReference type="EMBL" id="KAG2329999.1"/>
    </source>
</evidence>